<protein>
    <submittedName>
        <fullName evidence="1">Uncharacterized protein</fullName>
    </submittedName>
</protein>
<comment type="caution">
    <text evidence="1">The sequence shown here is derived from an EMBL/GenBank/DDBJ whole genome shotgun (WGS) entry which is preliminary data.</text>
</comment>
<accession>A0ABW2QF77</accession>
<organism evidence="1 2">
    <name type="scientific">Georgenia alba</name>
    <dbReference type="NCBI Taxonomy" id="2233858"/>
    <lineage>
        <taxon>Bacteria</taxon>
        <taxon>Bacillati</taxon>
        <taxon>Actinomycetota</taxon>
        <taxon>Actinomycetes</taxon>
        <taxon>Micrococcales</taxon>
        <taxon>Bogoriellaceae</taxon>
        <taxon>Georgenia</taxon>
    </lineage>
</organism>
<keyword evidence="2" id="KW-1185">Reference proteome</keyword>
<sequence>MSEAWAERRRADAAAKAELLDRRRRAEHERARAMLVAFAEAARRSGPEPEVLRVRDYGGTVTARTSLRGWYLRRDRSVAVGTDGAFYVLTAQLSLLDRVRGAQVAPSDPPLVIGASGKDGDSIALEAALDRVYPGWR</sequence>
<proteinExistence type="predicted"/>
<reference evidence="2" key="1">
    <citation type="journal article" date="2019" name="Int. J. Syst. Evol. Microbiol.">
        <title>The Global Catalogue of Microorganisms (GCM) 10K type strain sequencing project: providing services to taxonomists for standard genome sequencing and annotation.</title>
        <authorList>
            <consortium name="The Broad Institute Genomics Platform"/>
            <consortium name="The Broad Institute Genome Sequencing Center for Infectious Disease"/>
            <person name="Wu L."/>
            <person name="Ma J."/>
        </authorList>
    </citation>
    <scope>NUCLEOTIDE SEQUENCE [LARGE SCALE GENOMIC DNA]</scope>
    <source>
        <strain evidence="2">JCM 1490</strain>
    </source>
</reference>
<evidence type="ECO:0000313" key="1">
    <source>
        <dbReference type="EMBL" id="MFC7406290.1"/>
    </source>
</evidence>
<evidence type="ECO:0000313" key="2">
    <source>
        <dbReference type="Proteomes" id="UP001596455"/>
    </source>
</evidence>
<gene>
    <name evidence="1" type="ORF">ACFQQL_14320</name>
</gene>
<name>A0ABW2QF77_9MICO</name>
<dbReference type="EMBL" id="JBHTCQ010000003">
    <property type="protein sequence ID" value="MFC7406290.1"/>
    <property type="molecule type" value="Genomic_DNA"/>
</dbReference>
<dbReference type="Proteomes" id="UP001596455">
    <property type="component" value="Unassembled WGS sequence"/>
</dbReference>
<dbReference type="RefSeq" id="WP_382395561.1">
    <property type="nucleotide sequence ID" value="NZ_JBHTCQ010000003.1"/>
</dbReference>